<organism evidence="2 3">
    <name type="scientific">Scylla paramamosain</name>
    <name type="common">Mud crab</name>
    <dbReference type="NCBI Taxonomy" id="85552"/>
    <lineage>
        <taxon>Eukaryota</taxon>
        <taxon>Metazoa</taxon>
        <taxon>Ecdysozoa</taxon>
        <taxon>Arthropoda</taxon>
        <taxon>Crustacea</taxon>
        <taxon>Multicrustacea</taxon>
        <taxon>Malacostraca</taxon>
        <taxon>Eumalacostraca</taxon>
        <taxon>Eucarida</taxon>
        <taxon>Decapoda</taxon>
        <taxon>Pleocyemata</taxon>
        <taxon>Brachyura</taxon>
        <taxon>Eubrachyura</taxon>
        <taxon>Portunoidea</taxon>
        <taxon>Portunidae</taxon>
        <taxon>Portuninae</taxon>
        <taxon>Scylla</taxon>
    </lineage>
</organism>
<keyword evidence="3" id="KW-1185">Reference proteome</keyword>
<proteinExistence type="predicted"/>
<feature type="region of interest" description="Disordered" evidence="1">
    <location>
        <begin position="1"/>
        <end position="38"/>
    </location>
</feature>
<feature type="region of interest" description="Disordered" evidence="1">
    <location>
        <begin position="149"/>
        <end position="168"/>
    </location>
</feature>
<feature type="compositionally biased region" description="Basic and acidic residues" evidence="1">
    <location>
        <begin position="11"/>
        <end position="32"/>
    </location>
</feature>
<feature type="compositionally biased region" description="Basic residues" evidence="1">
    <location>
        <begin position="158"/>
        <end position="168"/>
    </location>
</feature>
<dbReference type="AlphaFoldDB" id="A0AAW0TUM3"/>
<protein>
    <submittedName>
        <fullName evidence="2">Uncharacterized protein</fullName>
    </submittedName>
</protein>
<name>A0AAW0TUM3_SCYPA</name>
<dbReference type="Proteomes" id="UP001487740">
    <property type="component" value="Unassembled WGS sequence"/>
</dbReference>
<accession>A0AAW0TUM3</accession>
<evidence type="ECO:0000313" key="2">
    <source>
        <dbReference type="EMBL" id="KAK8390381.1"/>
    </source>
</evidence>
<sequence>MESFHTLQTDEAEKKKSTGRVPEEQSKERKELTSTPSKQSLRGTIINFITPPVTSHEYLVSNGTRAHVNSAFREFSKSNVDIHLETFKEVGMRVSASVLEYSLFELDDVYLRILIKSLNKERALLSLLLDAPPDLLPLTKCHARVLDREDGHPSQRRDHVHRHLPSIL</sequence>
<gene>
    <name evidence="2" type="ORF">O3P69_010219</name>
</gene>
<reference evidence="2 3" key="1">
    <citation type="submission" date="2023-03" db="EMBL/GenBank/DDBJ databases">
        <title>High-quality genome of Scylla paramamosain provides insights in environmental adaptation.</title>
        <authorList>
            <person name="Zhang L."/>
        </authorList>
    </citation>
    <scope>NUCLEOTIDE SEQUENCE [LARGE SCALE GENOMIC DNA]</scope>
    <source>
        <strain evidence="2">LZ_2023a</strain>
        <tissue evidence="2">Muscle</tissue>
    </source>
</reference>
<evidence type="ECO:0000256" key="1">
    <source>
        <dbReference type="SAM" id="MobiDB-lite"/>
    </source>
</evidence>
<evidence type="ECO:0000313" key="3">
    <source>
        <dbReference type="Proteomes" id="UP001487740"/>
    </source>
</evidence>
<dbReference type="EMBL" id="JARAKH010000025">
    <property type="protein sequence ID" value="KAK8390381.1"/>
    <property type="molecule type" value="Genomic_DNA"/>
</dbReference>
<comment type="caution">
    <text evidence="2">The sequence shown here is derived from an EMBL/GenBank/DDBJ whole genome shotgun (WGS) entry which is preliminary data.</text>
</comment>